<dbReference type="RefSeq" id="WP_067997251.1">
    <property type="nucleotide sequence ID" value="NZ_QQBC01000008.1"/>
</dbReference>
<dbReference type="AlphaFoldDB" id="A0A370I0R5"/>
<evidence type="ECO:0008006" key="3">
    <source>
        <dbReference type="Google" id="ProtNLM"/>
    </source>
</evidence>
<comment type="caution">
    <text evidence="1">The sequence shown here is derived from an EMBL/GenBank/DDBJ whole genome shotgun (WGS) entry which is preliminary data.</text>
</comment>
<gene>
    <name evidence="1" type="ORF">DFR76_108175</name>
</gene>
<organism evidence="1 2">
    <name type="scientific">Nocardia pseudobrasiliensis</name>
    <dbReference type="NCBI Taxonomy" id="45979"/>
    <lineage>
        <taxon>Bacteria</taxon>
        <taxon>Bacillati</taxon>
        <taxon>Actinomycetota</taxon>
        <taxon>Actinomycetes</taxon>
        <taxon>Mycobacteriales</taxon>
        <taxon>Nocardiaceae</taxon>
        <taxon>Nocardia</taxon>
    </lineage>
</organism>
<evidence type="ECO:0000313" key="1">
    <source>
        <dbReference type="EMBL" id="RDI64343.1"/>
    </source>
</evidence>
<sequence>MPRDIYGLYDDAPDDYYDDEPDPPISVKSPTRIGITLPPVVVIPARPRADGRGICVELSSHVKGAPVAIVFSTVERLVERLGRYQPWIMAQSSELPALLGTAGIAIVLDPSQRVCAPQWTAERLHALEEYRP</sequence>
<name>A0A370I0R5_9NOCA</name>
<dbReference type="EMBL" id="QQBC01000008">
    <property type="protein sequence ID" value="RDI64343.1"/>
    <property type="molecule type" value="Genomic_DNA"/>
</dbReference>
<dbReference type="InterPro" id="IPR049975">
    <property type="entry name" value="SAV_915-like_dom"/>
</dbReference>
<reference evidence="1 2" key="1">
    <citation type="submission" date="2018-07" db="EMBL/GenBank/DDBJ databases">
        <title>Genomic Encyclopedia of Type Strains, Phase IV (KMG-IV): sequencing the most valuable type-strain genomes for metagenomic binning, comparative biology and taxonomic classification.</title>
        <authorList>
            <person name="Goeker M."/>
        </authorList>
    </citation>
    <scope>NUCLEOTIDE SEQUENCE [LARGE SCALE GENOMIC DNA]</scope>
    <source>
        <strain evidence="1 2">DSM 44290</strain>
    </source>
</reference>
<dbReference type="NCBIfam" id="NF042914">
    <property type="entry name" value="SAV915_dom"/>
    <property type="match status" value="1"/>
</dbReference>
<keyword evidence="2" id="KW-1185">Reference proteome</keyword>
<proteinExistence type="predicted"/>
<dbReference type="Proteomes" id="UP000254869">
    <property type="component" value="Unassembled WGS sequence"/>
</dbReference>
<protein>
    <recommendedName>
        <fullName evidence="3">Type III secretion system (T3SS) SseB-like protein</fullName>
    </recommendedName>
</protein>
<accession>A0A370I0R5</accession>
<evidence type="ECO:0000313" key="2">
    <source>
        <dbReference type="Proteomes" id="UP000254869"/>
    </source>
</evidence>
<dbReference type="STRING" id="1210086.GCA_001613105_02748"/>